<feature type="compositionally biased region" description="Polar residues" evidence="1">
    <location>
        <begin position="279"/>
        <end position="291"/>
    </location>
</feature>
<reference evidence="3 4" key="1">
    <citation type="journal article" date="2020" name="BMC Genomics">
        <title>Intraspecific diversification of the crop wild relative Brassica cretica Lam. using demographic model selection.</title>
        <authorList>
            <person name="Kioukis A."/>
            <person name="Michalopoulou V.A."/>
            <person name="Briers L."/>
            <person name="Pirintsos S."/>
            <person name="Studholme D.J."/>
            <person name="Pavlidis P."/>
            <person name="Sarris P.F."/>
        </authorList>
    </citation>
    <scope>NUCLEOTIDE SEQUENCE [LARGE SCALE GENOMIC DNA]</scope>
    <source>
        <strain evidence="4">cv. PFS-1207/04</strain>
    </source>
</reference>
<feature type="domain" description="Protein kinase" evidence="2">
    <location>
        <begin position="1"/>
        <end position="127"/>
    </location>
</feature>
<evidence type="ECO:0000313" key="3">
    <source>
        <dbReference type="EMBL" id="KAF3519476.1"/>
    </source>
</evidence>
<dbReference type="InterPro" id="IPR011009">
    <property type="entry name" value="Kinase-like_dom_sf"/>
</dbReference>
<feature type="compositionally biased region" description="Polar residues" evidence="1">
    <location>
        <begin position="213"/>
        <end position="230"/>
    </location>
</feature>
<protein>
    <recommendedName>
        <fullName evidence="2">Protein kinase domain-containing protein</fullName>
    </recommendedName>
</protein>
<evidence type="ECO:0000313" key="4">
    <source>
        <dbReference type="Proteomes" id="UP000266723"/>
    </source>
</evidence>
<dbReference type="SUPFAM" id="SSF56112">
    <property type="entry name" value="Protein kinase-like (PK-like)"/>
    <property type="match status" value="1"/>
</dbReference>
<dbReference type="Proteomes" id="UP000266723">
    <property type="component" value="Unassembled WGS sequence"/>
</dbReference>
<dbReference type="PANTHER" id="PTHR12984">
    <property type="entry name" value="SCY1-RELATED S/T PROTEIN KINASE-LIKE"/>
    <property type="match status" value="1"/>
</dbReference>
<keyword evidence="4" id="KW-1185">Reference proteome</keyword>
<feature type="region of interest" description="Disordered" evidence="1">
    <location>
        <begin position="201"/>
        <end position="311"/>
    </location>
</feature>
<name>A0ABQ7AZR5_BRACR</name>
<dbReference type="Pfam" id="PF00069">
    <property type="entry name" value="Pkinase"/>
    <property type="match status" value="1"/>
</dbReference>
<gene>
    <name evidence="3" type="ORF">DY000_02063634</name>
</gene>
<comment type="caution">
    <text evidence="3">The sequence shown here is derived from an EMBL/GenBank/DDBJ whole genome shotgun (WGS) entry which is preliminary data.</text>
</comment>
<dbReference type="InterPro" id="IPR051177">
    <property type="entry name" value="CIK-Related_Protein"/>
</dbReference>
<proteinExistence type="predicted"/>
<organism evidence="3 4">
    <name type="scientific">Brassica cretica</name>
    <name type="common">Mustard</name>
    <dbReference type="NCBI Taxonomy" id="69181"/>
    <lineage>
        <taxon>Eukaryota</taxon>
        <taxon>Viridiplantae</taxon>
        <taxon>Streptophyta</taxon>
        <taxon>Embryophyta</taxon>
        <taxon>Tracheophyta</taxon>
        <taxon>Spermatophyta</taxon>
        <taxon>Magnoliopsida</taxon>
        <taxon>eudicotyledons</taxon>
        <taxon>Gunneridae</taxon>
        <taxon>Pentapetalae</taxon>
        <taxon>rosids</taxon>
        <taxon>malvids</taxon>
        <taxon>Brassicales</taxon>
        <taxon>Brassicaceae</taxon>
        <taxon>Brassiceae</taxon>
        <taxon>Brassica</taxon>
    </lineage>
</organism>
<dbReference type="EMBL" id="QGKV02001556">
    <property type="protein sequence ID" value="KAF3519476.1"/>
    <property type="molecule type" value="Genomic_DNA"/>
</dbReference>
<dbReference type="InterPro" id="IPR011989">
    <property type="entry name" value="ARM-like"/>
</dbReference>
<sequence>MIDGWEGEARVLGKCEKKQEYDVEDSMLPVRPYLNYTAPELVRSKSPSAGASSDIFSFGCLAYHLVSRKPLLDCNNNVKMYLNTLNYITNETFSSIPSDLVSDLQRMLSMNETFRPTALDFTGSSFFRSDARLRALRFLDHMLERDNMQKSEFLKALSDMWKDFDSRVLRYKVLPPLCAELRNLVLQPIILPMVLTIAQSQTRKMEEKRGVTVSDSGVTEATPQWSTQTPEKVGSAAKSSPAWDEDWDSPSKDSAVGNHASSHQVTNNQFNKSSNQSQTLPNKSTAPTTCPSVDIVASKTIIKPHYSSNNR</sequence>
<feature type="compositionally biased region" description="Low complexity" evidence="1">
    <location>
        <begin position="267"/>
        <end position="278"/>
    </location>
</feature>
<dbReference type="Gene3D" id="1.25.10.10">
    <property type="entry name" value="Leucine-rich Repeat Variant"/>
    <property type="match status" value="1"/>
</dbReference>
<dbReference type="InterPro" id="IPR000719">
    <property type="entry name" value="Prot_kinase_dom"/>
</dbReference>
<accession>A0ABQ7AZR5</accession>
<dbReference type="PANTHER" id="PTHR12984:SF20">
    <property type="entry name" value="SCY1-LIKE PROTEIN 2 B"/>
    <property type="match status" value="1"/>
</dbReference>
<dbReference type="PROSITE" id="PS50011">
    <property type="entry name" value="PROTEIN_KINASE_DOM"/>
    <property type="match status" value="1"/>
</dbReference>
<dbReference type="Gene3D" id="1.10.510.10">
    <property type="entry name" value="Transferase(Phosphotransferase) domain 1"/>
    <property type="match status" value="1"/>
</dbReference>
<evidence type="ECO:0000259" key="2">
    <source>
        <dbReference type="PROSITE" id="PS50011"/>
    </source>
</evidence>
<evidence type="ECO:0000256" key="1">
    <source>
        <dbReference type="SAM" id="MobiDB-lite"/>
    </source>
</evidence>